<proteinExistence type="predicted"/>
<organism evidence="4 5">
    <name type="scientific">Halomonas flagellata</name>
    <dbReference type="NCBI Taxonomy" id="2920385"/>
    <lineage>
        <taxon>Bacteria</taxon>
        <taxon>Pseudomonadati</taxon>
        <taxon>Pseudomonadota</taxon>
        <taxon>Gammaproteobacteria</taxon>
        <taxon>Oceanospirillales</taxon>
        <taxon>Halomonadaceae</taxon>
        <taxon>Halomonas</taxon>
    </lineage>
</organism>
<gene>
    <name evidence="4" type="ORF">MKP05_21685</name>
</gene>
<keyword evidence="2 4" id="KW-0456">Lyase</keyword>
<dbReference type="Proteomes" id="UP001202117">
    <property type="component" value="Unassembled WGS sequence"/>
</dbReference>
<protein>
    <submittedName>
        <fullName evidence="4">Alginate lyase family protein</fullName>
    </submittedName>
</protein>
<keyword evidence="5" id="KW-1185">Reference proteome</keyword>
<feature type="non-terminal residue" evidence="4">
    <location>
        <position position="1"/>
    </location>
</feature>
<dbReference type="RefSeq" id="WP_240570189.1">
    <property type="nucleotide sequence ID" value="NZ_JAKVPY010000162.1"/>
</dbReference>
<feature type="non-terminal residue" evidence="4">
    <location>
        <position position="166"/>
    </location>
</feature>
<sequence>AAAYQHALIWKITGKSAHGDKAVEILNDWSATHTKLTGNADRYLASGLFGYQFANAAEMMRDYPGFEFERFKDYLLNVFYYPLVERFLYGNSFGLDHNDACITNYLANWDLCNMAAMIAIGILCDNREIYNKAIAYFKTGGGNGCITHAANRVHSPTLAQWEESGR</sequence>
<name>A0ABS9S0T7_9GAMM</name>
<keyword evidence="1" id="KW-0732">Signal</keyword>
<feature type="domain" description="Alginate lyase" evidence="3">
    <location>
        <begin position="2"/>
        <end position="141"/>
    </location>
</feature>
<dbReference type="EMBL" id="JAKVPY010000162">
    <property type="protein sequence ID" value="MCH4565696.1"/>
    <property type="molecule type" value="Genomic_DNA"/>
</dbReference>
<evidence type="ECO:0000256" key="1">
    <source>
        <dbReference type="ARBA" id="ARBA00022729"/>
    </source>
</evidence>
<evidence type="ECO:0000313" key="4">
    <source>
        <dbReference type="EMBL" id="MCH4565696.1"/>
    </source>
</evidence>
<dbReference type="GO" id="GO:0016829">
    <property type="term" value="F:lyase activity"/>
    <property type="evidence" value="ECO:0007669"/>
    <property type="project" value="UniProtKB-KW"/>
</dbReference>
<dbReference type="SUPFAM" id="SSF48230">
    <property type="entry name" value="Chondroitin AC/alginate lyase"/>
    <property type="match status" value="1"/>
</dbReference>
<evidence type="ECO:0000256" key="2">
    <source>
        <dbReference type="ARBA" id="ARBA00023239"/>
    </source>
</evidence>
<dbReference type="Gene3D" id="1.50.10.100">
    <property type="entry name" value="Chondroitin AC/alginate lyase"/>
    <property type="match status" value="1"/>
</dbReference>
<evidence type="ECO:0000259" key="3">
    <source>
        <dbReference type="Pfam" id="PF05426"/>
    </source>
</evidence>
<dbReference type="InterPro" id="IPR008397">
    <property type="entry name" value="Alginate_lyase_dom"/>
</dbReference>
<comment type="caution">
    <text evidence="4">The sequence shown here is derived from an EMBL/GenBank/DDBJ whole genome shotgun (WGS) entry which is preliminary data.</text>
</comment>
<dbReference type="Pfam" id="PF05426">
    <property type="entry name" value="Alginate_lyase"/>
    <property type="match status" value="1"/>
</dbReference>
<reference evidence="4 5" key="1">
    <citation type="submission" date="2022-02" db="EMBL/GenBank/DDBJ databases">
        <title>Halomonas fukangensis sp. nov., a halophilic bacterium isolated from a bulk soil of Kalidium foliatum at Fukang.</title>
        <authorList>
            <person name="Huang Y."/>
        </authorList>
    </citation>
    <scope>NUCLEOTIDE SEQUENCE [LARGE SCALE GENOMIC DNA]</scope>
    <source>
        <strain evidence="4 5">EGI 63088</strain>
    </source>
</reference>
<dbReference type="InterPro" id="IPR008929">
    <property type="entry name" value="Chondroitin_lyas"/>
</dbReference>
<accession>A0ABS9S0T7</accession>
<evidence type="ECO:0000313" key="5">
    <source>
        <dbReference type="Proteomes" id="UP001202117"/>
    </source>
</evidence>